<dbReference type="Gene3D" id="3.40.50.1820">
    <property type="entry name" value="alpha/beta hydrolase"/>
    <property type="match status" value="1"/>
</dbReference>
<accession>A0ABY4ZRL4</accession>
<dbReference type="Pfam" id="PF00326">
    <property type="entry name" value="Peptidase_S9"/>
    <property type="match status" value="1"/>
</dbReference>
<feature type="domain" description="Peptidase S9 prolyl oligopeptidase catalytic" evidence="2">
    <location>
        <begin position="502"/>
        <end position="669"/>
    </location>
</feature>
<dbReference type="InterPro" id="IPR011042">
    <property type="entry name" value="6-blade_b-propeller_TolB-like"/>
</dbReference>
<dbReference type="SUPFAM" id="SSF82171">
    <property type="entry name" value="DPP6 N-terminal domain-like"/>
    <property type="match status" value="1"/>
</dbReference>
<evidence type="ECO:0000313" key="3">
    <source>
        <dbReference type="EMBL" id="USQ95295.1"/>
    </source>
</evidence>
<sequence>MRPLGLAGLAMSWSLTTFAAEAPDWAGAAFGPDIVGPSASPIVSTDDLVRMRDLGGVSVSPDGRWIAFSIYQGVPERNDYILRWFVQAADGSSPPRPIAQDGGQPIPSYAYGLPQAAIPRERARWSPDSRSIAFRRLTDRRIELWTADIQTLRTSRVASGEPQVMTFAWRADTVIFKTGLNVSAYQKNLEAEAEHGWLLDSRMKLGAARIRPNLPDCGGEALDPACEVRTYAARRDEPVREATDEERAALAEASSELRAVRGDGAAVELKKVDPATKGFQPLQRIVTDAVGFRPCDDPVCTGQFFKGLGWAPSNEIWFLKGESGVGRADGAPRDETALYVWSPSARRMRRVLRSSDLIQDCQIARQAVICLRETATRPRHIAAIDLSTGAIKVLADPNPTLAAKVYPRVTKIALSDAAGNPGFAHVVYPAQYVAGRKYPLVVTQYSSKGYLRGQVGNEYPIYPLSAAGYFVLSIDFPEPWGARQTMDIVSYERWQYEDDLRYRRNVFGAIDRAIDDLVGQGLVDDTKIAITGLSAGAEIVHYALQRSNRFAAAIVSSGAHDSTFFATMPEGARRTRLMEIFQSKTLTPAADNVIAKISWSRMPERLHTPLLINAGEYESLLGFEGIEALKQAKRPVEMRVFPDEMHIKYHPRSYVGVYDNNLMWLNFWLLDKEDPRPEFRAQYERWKSMRLRLRAEPATSRQDVPAP</sequence>
<reference evidence="3 4" key="1">
    <citation type="submission" date="2022-04" db="EMBL/GenBank/DDBJ databases">
        <title>Genome sequence of soybean root-associated Caulobacter segnis RL271.</title>
        <authorList>
            <person name="Longley R."/>
            <person name="Bonito G."/>
            <person name="Trigodet F."/>
            <person name="Crosson S."/>
            <person name="Fiebig A."/>
        </authorList>
    </citation>
    <scope>NUCLEOTIDE SEQUENCE [LARGE SCALE GENOMIC DNA]</scope>
    <source>
        <strain evidence="3 4">RL271</strain>
    </source>
</reference>
<dbReference type="InterPro" id="IPR011659">
    <property type="entry name" value="WD40"/>
</dbReference>
<dbReference type="Pfam" id="PF07676">
    <property type="entry name" value="PD40"/>
    <property type="match status" value="1"/>
</dbReference>
<organism evidence="3 4">
    <name type="scientific">Caulobacter segnis</name>
    <dbReference type="NCBI Taxonomy" id="88688"/>
    <lineage>
        <taxon>Bacteria</taxon>
        <taxon>Pseudomonadati</taxon>
        <taxon>Pseudomonadota</taxon>
        <taxon>Alphaproteobacteria</taxon>
        <taxon>Caulobacterales</taxon>
        <taxon>Caulobacteraceae</taxon>
        <taxon>Caulobacter</taxon>
    </lineage>
</organism>
<protein>
    <submittedName>
        <fullName evidence="3">Atxe2 family lasso peptide isopeptidase</fullName>
    </submittedName>
</protein>
<dbReference type="InterPro" id="IPR001375">
    <property type="entry name" value="Peptidase_S9_cat"/>
</dbReference>
<gene>
    <name evidence="3" type="ORF">MZV50_22535</name>
</gene>
<dbReference type="Gene3D" id="2.120.10.30">
    <property type="entry name" value="TolB, C-terminal domain"/>
    <property type="match status" value="1"/>
</dbReference>
<dbReference type="NCBIfam" id="NF033523">
    <property type="entry name" value="lasso_peptidase"/>
    <property type="match status" value="1"/>
</dbReference>
<dbReference type="Proteomes" id="UP001057520">
    <property type="component" value="Chromosome"/>
</dbReference>
<keyword evidence="1" id="KW-0732">Signal</keyword>
<proteinExistence type="predicted"/>
<evidence type="ECO:0000259" key="2">
    <source>
        <dbReference type="Pfam" id="PF00326"/>
    </source>
</evidence>
<feature type="signal peptide" evidence="1">
    <location>
        <begin position="1"/>
        <end position="19"/>
    </location>
</feature>
<name>A0ABY4ZRL4_9CAUL</name>
<evidence type="ECO:0000256" key="1">
    <source>
        <dbReference type="SAM" id="SignalP"/>
    </source>
</evidence>
<feature type="chain" id="PRO_5045425533" evidence="1">
    <location>
        <begin position="20"/>
        <end position="707"/>
    </location>
</feature>
<evidence type="ECO:0000313" key="4">
    <source>
        <dbReference type="Proteomes" id="UP001057520"/>
    </source>
</evidence>
<dbReference type="InterPro" id="IPR029058">
    <property type="entry name" value="AB_hydrolase_fold"/>
</dbReference>
<keyword evidence="4" id="KW-1185">Reference proteome</keyword>
<dbReference type="SUPFAM" id="SSF53474">
    <property type="entry name" value="alpha/beta-Hydrolases"/>
    <property type="match status" value="1"/>
</dbReference>
<dbReference type="EMBL" id="CP096040">
    <property type="protein sequence ID" value="USQ95295.1"/>
    <property type="molecule type" value="Genomic_DNA"/>
</dbReference>
<dbReference type="InterPro" id="IPR053536">
    <property type="entry name" value="Lasso_peptide_isopeptidase"/>
</dbReference>